<evidence type="ECO:0000313" key="4">
    <source>
        <dbReference type="Proteomes" id="UP000025061"/>
    </source>
</evidence>
<dbReference type="PATRIC" id="fig|1280951.3.peg.599"/>
<evidence type="ECO:0000256" key="1">
    <source>
        <dbReference type="SAM" id="Phobius"/>
    </source>
</evidence>
<keyword evidence="4" id="KW-1185">Reference proteome</keyword>
<dbReference type="AlphaFoldDB" id="A0A059FYC6"/>
<dbReference type="GO" id="GO:0006629">
    <property type="term" value="P:lipid metabolic process"/>
    <property type="evidence" value="ECO:0007669"/>
    <property type="project" value="InterPro"/>
</dbReference>
<evidence type="ECO:0000259" key="2">
    <source>
        <dbReference type="Pfam" id="PF00487"/>
    </source>
</evidence>
<dbReference type="InterPro" id="IPR005804">
    <property type="entry name" value="FA_desaturase_dom"/>
</dbReference>
<feature type="transmembrane region" description="Helical" evidence="1">
    <location>
        <begin position="34"/>
        <end position="55"/>
    </location>
</feature>
<dbReference type="InterPro" id="IPR012171">
    <property type="entry name" value="Fatty_acid_desaturase"/>
</dbReference>
<proteinExistence type="predicted"/>
<dbReference type="EMBL" id="ARYI01000002">
    <property type="protein sequence ID" value="KCZ95698.1"/>
    <property type="molecule type" value="Genomic_DNA"/>
</dbReference>
<gene>
    <name evidence="3" type="ORF">HHI_02967</name>
</gene>
<feature type="domain" description="Fatty acid desaturase" evidence="2">
    <location>
        <begin position="63"/>
        <end position="290"/>
    </location>
</feature>
<keyword evidence="1" id="KW-1133">Transmembrane helix</keyword>
<dbReference type="RefSeq" id="WP_049755046.1">
    <property type="nucleotide sequence ID" value="NZ_ARYI01000002.1"/>
</dbReference>
<dbReference type="GO" id="GO:0016491">
    <property type="term" value="F:oxidoreductase activity"/>
    <property type="evidence" value="ECO:0007669"/>
    <property type="project" value="InterPro"/>
</dbReference>
<dbReference type="Proteomes" id="UP000025061">
    <property type="component" value="Unassembled WGS sequence"/>
</dbReference>
<protein>
    <submittedName>
        <fullName evidence="3">Fatty acid desaturase family protein</fullName>
    </submittedName>
</protein>
<accession>A0A059FYC6</accession>
<name>A0A059FYC6_9PROT</name>
<dbReference type="PANTHER" id="PTHR32100">
    <property type="entry name" value="OMEGA-6 FATTY ACID DESATURASE, CHLOROPLASTIC"/>
    <property type="match status" value="1"/>
</dbReference>
<sequence>MEGPVDLMDGAGLLSEKELMAAEREIAARHIDRFPWGSVLWAFANLACWLALWPLTISGVLPVWAAFPIACANMALCYLPSHEAQHDIIARPGSKLRWLNELVGHLSTIPILLPYRVAKLTHLEHHKHANHPELDPDYGTHADTALQSMWQTINQQQPGTKNNAYATTLARIGRPKVALDAVIYELAYYAIMIALCWSGHAIEAALIWFLPKHIGMIYIRHYLSWAPHNPGMGEGRYRDTRGFRSAVGNVLSMGMQYHIVHHLHPRIPLMRTPRAYWEMREILEARGCRMDGL</sequence>
<dbReference type="Pfam" id="PF00487">
    <property type="entry name" value="FA_desaturase"/>
    <property type="match status" value="1"/>
</dbReference>
<feature type="transmembrane region" description="Helical" evidence="1">
    <location>
        <begin position="186"/>
        <end position="210"/>
    </location>
</feature>
<organism evidence="3 4">
    <name type="scientific">Hyphomonas hirschiana VP5</name>
    <dbReference type="NCBI Taxonomy" id="1280951"/>
    <lineage>
        <taxon>Bacteria</taxon>
        <taxon>Pseudomonadati</taxon>
        <taxon>Pseudomonadota</taxon>
        <taxon>Alphaproteobacteria</taxon>
        <taxon>Hyphomonadales</taxon>
        <taxon>Hyphomonadaceae</taxon>
        <taxon>Hyphomonas</taxon>
    </lineage>
</organism>
<keyword evidence="1" id="KW-0812">Transmembrane</keyword>
<comment type="caution">
    <text evidence="3">The sequence shown here is derived from an EMBL/GenBank/DDBJ whole genome shotgun (WGS) entry which is preliminary data.</text>
</comment>
<reference evidence="3 4" key="1">
    <citation type="submission" date="2013-04" db="EMBL/GenBank/DDBJ databases">
        <title>Hyphomonas hirschiana VP5 Genome Sequencing.</title>
        <authorList>
            <person name="Lai Q."/>
            <person name="Shao Z."/>
        </authorList>
    </citation>
    <scope>NUCLEOTIDE SEQUENCE [LARGE SCALE GENOMIC DNA]</scope>
    <source>
        <strain evidence="3 4">VP5</strain>
    </source>
</reference>
<evidence type="ECO:0000313" key="3">
    <source>
        <dbReference type="EMBL" id="KCZ95698.1"/>
    </source>
</evidence>
<keyword evidence="1" id="KW-0472">Membrane</keyword>